<gene>
    <name evidence="2" type="ORF">O1D97_05755</name>
</gene>
<dbReference type="InterPro" id="IPR029058">
    <property type="entry name" value="AB_hydrolase_fold"/>
</dbReference>
<dbReference type="RefSeq" id="WP_269123704.1">
    <property type="nucleotide sequence ID" value="NZ_JAPUBN010000011.1"/>
</dbReference>
<name>A0ABT4JSK3_9GAMM</name>
<comment type="caution">
    <text evidence="2">The sequence shown here is derived from an EMBL/GenBank/DDBJ whole genome shotgun (WGS) entry which is preliminary data.</text>
</comment>
<keyword evidence="1" id="KW-0732">Signal</keyword>
<feature type="chain" id="PRO_5047137111" evidence="1">
    <location>
        <begin position="28"/>
        <end position="333"/>
    </location>
</feature>
<protein>
    <submittedName>
        <fullName evidence="2">DUF3530 family protein</fullName>
    </submittedName>
</protein>
<dbReference type="EMBL" id="JAPUBN010000011">
    <property type="protein sequence ID" value="MCZ2721166.1"/>
    <property type="molecule type" value="Genomic_DNA"/>
</dbReference>
<reference evidence="2" key="1">
    <citation type="submission" date="2022-12" db="EMBL/GenBank/DDBJ databases">
        <title>Marinomonas 15G1-11 sp. nov, isolated from marine algae.</title>
        <authorList>
            <person name="Butt M."/>
            <person name="Choi D.G."/>
            <person name="Kim J.M."/>
            <person name="Lee J.K."/>
            <person name="Baek J.H."/>
            <person name="Jeon C.O."/>
        </authorList>
    </citation>
    <scope>NUCLEOTIDE SEQUENCE</scope>
    <source>
        <strain evidence="2">15G1-11</strain>
    </source>
</reference>
<feature type="signal peptide" evidence="1">
    <location>
        <begin position="1"/>
        <end position="27"/>
    </location>
</feature>
<dbReference type="Gene3D" id="3.40.50.1820">
    <property type="entry name" value="alpha/beta hydrolase"/>
    <property type="match status" value="1"/>
</dbReference>
<proteinExistence type="predicted"/>
<organism evidence="2 3">
    <name type="scientific">Marinomonas phaeophyticola</name>
    <dbReference type="NCBI Taxonomy" id="3004091"/>
    <lineage>
        <taxon>Bacteria</taxon>
        <taxon>Pseudomonadati</taxon>
        <taxon>Pseudomonadota</taxon>
        <taxon>Gammaproteobacteria</taxon>
        <taxon>Oceanospirillales</taxon>
        <taxon>Oceanospirillaceae</taxon>
        <taxon>Marinomonas</taxon>
    </lineage>
</organism>
<evidence type="ECO:0000313" key="3">
    <source>
        <dbReference type="Proteomes" id="UP001149719"/>
    </source>
</evidence>
<sequence length="333" mass="37142">MIAIKKSGFLLLITLVINAFTPAKALAAEEDETKTAIPASSGSNAVREAIPLASPQERRIKALIDSISINRAHEIETIESPNDAFLALFKESATGDPQGCVLLIHGDNEHPDWPQAISPIRNTLTDNSWCTLSIEIPDTTKRFQLPLFSDSTANETAETSQGESEAKMLPNEEVIFNRIEQARQHLRDKGYSRLVFLGHGTGATYALKYTIDKNISESALVLIDPITPLPFSDYEIAELIESIGLPVLDYYFNNHLNGNRFAQYRLSASKKRLSKSDAYIQVQAPADRRYGSAGDKRLTQRVWGFLKQNTHQIKQTRPLPEIEKGLFSEDPFE</sequence>
<dbReference type="Proteomes" id="UP001149719">
    <property type="component" value="Unassembled WGS sequence"/>
</dbReference>
<accession>A0ABT4JSK3</accession>
<dbReference type="Pfam" id="PF12048">
    <property type="entry name" value="DUF3530"/>
    <property type="match status" value="1"/>
</dbReference>
<dbReference type="InterPro" id="IPR022529">
    <property type="entry name" value="DUF3530"/>
</dbReference>
<keyword evidence="3" id="KW-1185">Reference proteome</keyword>
<evidence type="ECO:0000256" key="1">
    <source>
        <dbReference type="SAM" id="SignalP"/>
    </source>
</evidence>
<dbReference type="SUPFAM" id="SSF53474">
    <property type="entry name" value="alpha/beta-Hydrolases"/>
    <property type="match status" value="1"/>
</dbReference>
<evidence type="ECO:0000313" key="2">
    <source>
        <dbReference type="EMBL" id="MCZ2721166.1"/>
    </source>
</evidence>